<keyword evidence="2" id="KW-1185">Reference proteome</keyword>
<comment type="caution">
    <text evidence="1">The sequence shown here is derived from an EMBL/GenBank/DDBJ whole genome shotgun (WGS) entry which is preliminary data.</text>
</comment>
<evidence type="ECO:0000313" key="1">
    <source>
        <dbReference type="EMBL" id="KAI5682144.1"/>
    </source>
</evidence>
<gene>
    <name evidence="1" type="ORF">M9H77_03372</name>
</gene>
<dbReference type="EMBL" id="CM044701">
    <property type="protein sequence ID" value="KAI5682144.1"/>
    <property type="molecule type" value="Genomic_DNA"/>
</dbReference>
<protein>
    <submittedName>
        <fullName evidence="1">Uncharacterized protein</fullName>
    </submittedName>
</protein>
<organism evidence="1 2">
    <name type="scientific">Catharanthus roseus</name>
    <name type="common">Madagascar periwinkle</name>
    <name type="synonym">Vinca rosea</name>
    <dbReference type="NCBI Taxonomy" id="4058"/>
    <lineage>
        <taxon>Eukaryota</taxon>
        <taxon>Viridiplantae</taxon>
        <taxon>Streptophyta</taxon>
        <taxon>Embryophyta</taxon>
        <taxon>Tracheophyta</taxon>
        <taxon>Spermatophyta</taxon>
        <taxon>Magnoliopsida</taxon>
        <taxon>eudicotyledons</taxon>
        <taxon>Gunneridae</taxon>
        <taxon>Pentapetalae</taxon>
        <taxon>asterids</taxon>
        <taxon>lamiids</taxon>
        <taxon>Gentianales</taxon>
        <taxon>Apocynaceae</taxon>
        <taxon>Rauvolfioideae</taxon>
        <taxon>Vinceae</taxon>
        <taxon>Catharanthinae</taxon>
        <taxon>Catharanthus</taxon>
    </lineage>
</organism>
<evidence type="ECO:0000313" key="2">
    <source>
        <dbReference type="Proteomes" id="UP001060085"/>
    </source>
</evidence>
<name>A0ACC0CB11_CATRO</name>
<proteinExistence type="predicted"/>
<accession>A0ACC0CB11</accession>
<sequence length="132" mass="15153">MGEDNHGYTRCVGRTSHTKHDQTNSSKFISIENIPQAVLQEIIQMVKEELRADEQEQFKETLKMEARAKVRTAVNSAFTDLMSETFTEGHTEQSKRVSYEISDDSFVIGNEMMFRTTLLMEVSHSLVMELIC</sequence>
<dbReference type="Proteomes" id="UP001060085">
    <property type="component" value="Linkage Group LG01"/>
</dbReference>
<reference evidence="2" key="1">
    <citation type="journal article" date="2023" name="Nat. Plants">
        <title>Single-cell RNA sequencing provides a high-resolution roadmap for understanding the multicellular compartmentation of specialized metabolism.</title>
        <authorList>
            <person name="Sun S."/>
            <person name="Shen X."/>
            <person name="Li Y."/>
            <person name="Li Y."/>
            <person name="Wang S."/>
            <person name="Li R."/>
            <person name="Zhang H."/>
            <person name="Shen G."/>
            <person name="Guo B."/>
            <person name="Wei J."/>
            <person name="Xu J."/>
            <person name="St-Pierre B."/>
            <person name="Chen S."/>
            <person name="Sun C."/>
        </authorList>
    </citation>
    <scope>NUCLEOTIDE SEQUENCE [LARGE SCALE GENOMIC DNA]</scope>
</reference>